<sequence>MSLPVAQLFSDARKHPGTSPIQAHALPDPDEITLLKRIAFS</sequence>
<keyword evidence="2" id="KW-1185">Reference proteome</keyword>
<organism evidence="1 2">
    <name type="scientific">Nitrolancea hollandica Lb</name>
    <dbReference type="NCBI Taxonomy" id="1129897"/>
    <lineage>
        <taxon>Bacteria</taxon>
        <taxon>Pseudomonadati</taxon>
        <taxon>Thermomicrobiota</taxon>
        <taxon>Thermomicrobia</taxon>
        <taxon>Sphaerobacterales</taxon>
        <taxon>Sphaerobacterineae</taxon>
        <taxon>Sphaerobacteraceae</taxon>
        <taxon>Nitrolancea</taxon>
    </lineage>
</organism>
<evidence type="ECO:0000313" key="2">
    <source>
        <dbReference type="Proteomes" id="UP000004221"/>
    </source>
</evidence>
<dbReference type="EMBL" id="CAGS01000318">
    <property type="protein sequence ID" value="CCF84729.1"/>
    <property type="molecule type" value="Genomic_DNA"/>
</dbReference>
<dbReference type="AlphaFoldDB" id="I4EJ67"/>
<evidence type="ECO:0000313" key="1">
    <source>
        <dbReference type="EMBL" id="CCF84729.1"/>
    </source>
</evidence>
<comment type="caution">
    <text evidence="1">The sequence shown here is derived from an EMBL/GenBank/DDBJ whole genome shotgun (WGS) entry which is preliminary data.</text>
</comment>
<protein>
    <submittedName>
        <fullName evidence="1">Uncharacterized protein</fullName>
    </submittedName>
</protein>
<accession>I4EJ67</accession>
<gene>
    <name evidence="1" type="ORF">NITHO_3850004</name>
</gene>
<dbReference type="Proteomes" id="UP000004221">
    <property type="component" value="Unassembled WGS sequence"/>
</dbReference>
<proteinExistence type="predicted"/>
<name>I4EJ67_9BACT</name>
<reference evidence="1 2" key="1">
    <citation type="journal article" date="2012" name="ISME J.">
        <title>Nitrification expanded: discovery, physiology and genomics of a nitrite-oxidizing bacterium from the phylum Chloroflexi.</title>
        <authorList>
            <person name="Sorokin D.Y."/>
            <person name="Lucker S."/>
            <person name="Vejmelkova D."/>
            <person name="Kostrikina N.A."/>
            <person name="Kleerebezem R."/>
            <person name="Rijpstra W.I."/>
            <person name="Damste J.S."/>
            <person name="Le Paslier D."/>
            <person name="Muyzer G."/>
            <person name="Wagner M."/>
            <person name="van Loosdrecht M.C."/>
            <person name="Daims H."/>
        </authorList>
    </citation>
    <scope>NUCLEOTIDE SEQUENCE [LARGE SCALE GENOMIC DNA]</scope>
    <source>
        <strain evidence="2">none</strain>
    </source>
</reference>